<dbReference type="EMBL" id="JH971400">
    <property type="protein sequence ID" value="EKM76717.1"/>
    <property type="molecule type" value="Genomic_DNA"/>
</dbReference>
<dbReference type="OMA" id="GNIQEYE"/>
<dbReference type="AlphaFoldDB" id="K5X1E2"/>
<feature type="transmembrane region" description="Helical" evidence="1">
    <location>
        <begin position="16"/>
        <end position="40"/>
    </location>
</feature>
<keyword evidence="1" id="KW-0472">Membrane</keyword>
<dbReference type="RefSeq" id="XP_007332622.1">
    <property type="nucleotide sequence ID" value="XM_007332560.1"/>
</dbReference>
<keyword evidence="3" id="KW-1185">Reference proteome</keyword>
<dbReference type="Proteomes" id="UP000008493">
    <property type="component" value="Unassembled WGS sequence"/>
</dbReference>
<feature type="transmembrane region" description="Helical" evidence="1">
    <location>
        <begin position="77"/>
        <end position="105"/>
    </location>
</feature>
<dbReference type="InParanoid" id="K5X1E2"/>
<evidence type="ECO:0000313" key="2">
    <source>
        <dbReference type="EMBL" id="EKM76717.1"/>
    </source>
</evidence>
<name>K5X1E2_AGABU</name>
<evidence type="ECO:0000256" key="1">
    <source>
        <dbReference type="SAM" id="Phobius"/>
    </source>
</evidence>
<evidence type="ECO:0000313" key="3">
    <source>
        <dbReference type="Proteomes" id="UP000008493"/>
    </source>
</evidence>
<dbReference type="GeneID" id="18822587"/>
<protein>
    <submittedName>
        <fullName evidence="2">Uncharacterized protein</fullName>
    </submittedName>
</protein>
<dbReference type="OrthoDB" id="2369382at2759"/>
<dbReference type="HOGENOM" id="CLU_009663_0_0_1"/>
<dbReference type="eggNOG" id="ENOG502RYID">
    <property type="taxonomic scope" value="Eukaryota"/>
</dbReference>
<dbReference type="KEGG" id="abp:AGABI1DRAFT108578"/>
<organism evidence="2 3">
    <name type="scientific">Agaricus bisporus var. burnettii (strain JB137-S8 / ATCC MYA-4627 / FGSC 10392)</name>
    <name type="common">White button mushroom</name>
    <dbReference type="NCBI Taxonomy" id="597362"/>
    <lineage>
        <taxon>Eukaryota</taxon>
        <taxon>Fungi</taxon>
        <taxon>Dikarya</taxon>
        <taxon>Basidiomycota</taxon>
        <taxon>Agaricomycotina</taxon>
        <taxon>Agaricomycetes</taxon>
        <taxon>Agaricomycetidae</taxon>
        <taxon>Agaricales</taxon>
        <taxon>Agaricineae</taxon>
        <taxon>Agaricaceae</taxon>
        <taxon>Agaricus</taxon>
    </lineage>
</organism>
<proteinExistence type="predicted"/>
<accession>K5X1E2</accession>
<keyword evidence="1" id="KW-1133">Transmembrane helix</keyword>
<reference evidence="3" key="1">
    <citation type="journal article" date="2012" name="Proc. Natl. Acad. Sci. U.S.A.">
        <title>Genome sequence of the button mushroom Agaricus bisporus reveals mechanisms governing adaptation to a humic-rich ecological niche.</title>
        <authorList>
            <person name="Morin E."/>
            <person name="Kohler A."/>
            <person name="Baker A.R."/>
            <person name="Foulongne-Oriol M."/>
            <person name="Lombard V."/>
            <person name="Nagy L.G."/>
            <person name="Ohm R.A."/>
            <person name="Patyshakuliyeva A."/>
            <person name="Brun A."/>
            <person name="Aerts A.L."/>
            <person name="Bailey A.M."/>
            <person name="Billette C."/>
            <person name="Coutinho P.M."/>
            <person name="Deakin G."/>
            <person name="Doddapaneni H."/>
            <person name="Floudas D."/>
            <person name="Grimwood J."/>
            <person name="Hilden K."/>
            <person name="Kuees U."/>
            <person name="LaButti K.M."/>
            <person name="Lapidus A."/>
            <person name="Lindquist E.A."/>
            <person name="Lucas S.M."/>
            <person name="Murat C."/>
            <person name="Riley R.W."/>
            <person name="Salamov A.A."/>
            <person name="Schmutz J."/>
            <person name="Subramanian V."/>
            <person name="Woesten H.A.B."/>
            <person name="Xu J."/>
            <person name="Eastwood D.C."/>
            <person name="Foster G.D."/>
            <person name="Sonnenberg A.S."/>
            <person name="Cullen D."/>
            <person name="de Vries R.P."/>
            <person name="Lundell T."/>
            <person name="Hibbett D.S."/>
            <person name="Henrissat B."/>
            <person name="Burton K.S."/>
            <person name="Kerrigan R.W."/>
            <person name="Challen M.P."/>
            <person name="Grigoriev I.V."/>
            <person name="Martin F."/>
        </authorList>
    </citation>
    <scope>NUCLEOTIDE SEQUENCE [LARGE SCALE GENOMIC DNA]</scope>
    <source>
        <strain evidence="3">JB137-S8 / ATCC MYA-4627 / FGSC 10392</strain>
    </source>
</reference>
<feature type="transmembrane region" description="Helical" evidence="1">
    <location>
        <begin position="609"/>
        <end position="632"/>
    </location>
</feature>
<gene>
    <name evidence="2" type="ORF">AGABI1DRAFT_108578</name>
</gene>
<sequence length="708" mass="76959">MVFIASRVSVAEAATIINAIVTFLQVTLSASLVALLVYFMPRTNYALAWSSLSRILHSSIWPIFLRSESSSNRLRAGITVAAISYLSTIGTVLIAVAGIILPLGLHEGHLIPSDRLATPAKYLADKSPLALATTSNRYKFEYGPYCGPLEGVACPGKTDEPNNTTYPLSLVHAFNSTSYGPFSMQYRRFFKAKGDRTVGSDGQMGISQSLIQRNDAFAVEGLVVDMTPTHPGVGFWNHTVPAFAQGGTWSQDILWLEPLTTCVNTNLTIEYSLTRGPQSQPFTCDVTDRGGFSALPRSLPSLVPNGQNVDLTAHAYLGAVLSNGLALKALNGTLDTASEGKTYTSVPIGTLGRNLGKPVPIPLSYFNGSANDLATTVCQGFTRDDNANATNVQMSCGAFLGPAVRSDGGNIQEYEGGSRWEQTLHVCASTTRASIQKTTFSINDTSDLQNLQINRRLNVGPYLWGVQKTNRTIGGVDLLWGRMDDMFEHDSSIWSTRSESFFPPVGSMGQFGAIFYPGIPHAAHTAAWSMVYDPDFILSDFGKLYSGDYDHTTLAKFQSLVKDDAVLGPAQIRNLIWNDFMANNVLGTATASTMEVRRNQASLSYDLRYAIPGFIILAIWAPSVLFSLTLLITRKLHFSYIKEVLNHTSLGRVIIGSSLLRAESNSIEDSHLHDHGKAIPSSSGIGDGDRLVLRLDPKGRYESLPRET</sequence>
<keyword evidence="1" id="KW-0812">Transmembrane</keyword>